<feature type="region of interest" description="Disordered" evidence="1">
    <location>
        <begin position="129"/>
        <end position="183"/>
    </location>
</feature>
<sequence>MTRTEFEAMRAAATEILALHRAGQAFSVVAVQWARAAAVAQYKGPPAPPAVQREAVLRAMADAPPIGRLLTEIREITGMRPHQCATVLSDMVNGGHLRMIRVPNRSRYFLDEAALEVGRPLVDAMELARAAAKAPKPKPEAPPRRPAKMQPKVREPRQQREPRAPRQARSDRPRDQGSLRADQVGLATRYVVAATPADPRFAVAGPVQGIGAAAAWRAARAEPEGS</sequence>
<dbReference type="EMBL" id="BBYR01000045">
    <property type="protein sequence ID" value="GAP37372.1"/>
    <property type="molecule type" value="Genomic_DNA"/>
</dbReference>
<name>A0A0K8P427_PISS1</name>
<dbReference type="Proteomes" id="UP000037660">
    <property type="component" value="Unassembled WGS sequence"/>
</dbReference>
<accession>A0A0K8P427</accession>
<evidence type="ECO:0000313" key="2">
    <source>
        <dbReference type="EMBL" id="GAP37372.1"/>
    </source>
</evidence>
<comment type="caution">
    <text evidence="2">The sequence shown here is derived from an EMBL/GenBank/DDBJ whole genome shotgun (WGS) entry which is preliminary data.</text>
</comment>
<reference evidence="3" key="1">
    <citation type="submission" date="2015-07" db="EMBL/GenBank/DDBJ databases">
        <title>Discovery of a poly(ethylene terephthalate assimilation.</title>
        <authorList>
            <person name="Yoshida S."/>
            <person name="Hiraga K."/>
            <person name="Takehana T."/>
            <person name="Taniguchi I."/>
            <person name="Yamaji H."/>
            <person name="Maeda Y."/>
            <person name="Toyohara K."/>
            <person name="Miyamoto K."/>
            <person name="Kimura Y."/>
            <person name="Oda K."/>
        </authorList>
    </citation>
    <scope>NUCLEOTIDE SEQUENCE [LARGE SCALE GENOMIC DNA]</scope>
    <source>
        <strain evidence="3">NBRC 110686 / TISTR 2288 / 201-F6</strain>
    </source>
</reference>
<protein>
    <submittedName>
        <fullName evidence="2">Uncharacterized protein</fullName>
    </submittedName>
</protein>
<dbReference type="AlphaFoldDB" id="A0A0K8P427"/>
<dbReference type="RefSeq" id="WP_054021304.1">
    <property type="nucleotide sequence ID" value="NZ_BBYR01000045.1"/>
</dbReference>
<dbReference type="STRING" id="1547922.ISF6_3227"/>
<feature type="compositionally biased region" description="Basic and acidic residues" evidence="1">
    <location>
        <begin position="152"/>
        <end position="177"/>
    </location>
</feature>
<keyword evidence="3" id="KW-1185">Reference proteome</keyword>
<proteinExistence type="predicted"/>
<evidence type="ECO:0000256" key="1">
    <source>
        <dbReference type="SAM" id="MobiDB-lite"/>
    </source>
</evidence>
<reference evidence="2 3" key="2">
    <citation type="journal article" date="2016" name="Science">
        <title>A bacterium that degrades and assimilates poly(ethylene terephthalate).</title>
        <authorList>
            <person name="Yoshida S."/>
            <person name="Hiraga K."/>
            <person name="Takehana T."/>
            <person name="Taniguchi I."/>
            <person name="Yamaji H."/>
            <person name="Maeda Y."/>
            <person name="Toyohara K."/>
            <person name="Miyamoto K."/>
            <person name="Kimura Y."/>
            <person name="Oda K."/>
        </authorList>
    </citation>
    <scope>NUCLEOTIDE SEQUENCE [LARGE SCALE GENOMIC DNA]</scope>
    <source>
        <strain evidence="3">NBRC 110686 / TISTR 2288 / 201-F6</strain>
    </source>
</reference>
<evidence type="ECO:0000313" key="3">
    <source>
        <dbReference type="Proteomes" id="UP000037660"/>
    </source>
</evidence>
<gene>
    <name evidence="2" type="ORF">ISF6_3227</name>
</gene>
<organism evidence="2 3">
    <name type="scientific">Piscinibacter sakaiensis</name>
    <name type="common">Ideonella sakaiensis</name>
    <dbReference type="NCBI Taxonomy" id="1547922"/>
    <lineage>
        <taxon>Bacteria</taxon>
        <taxon>Pseudomonadati</taxon>
        <taxon>Pseudomonadota</taxon>
        <taxon>Betaproteobacteria</taxon>
        <taxon>Burkholderiales</taxon>
        <taxon>Sphaerotilaceae</taxon>
        <taxon>Piscinibacter</taxon>
    </lineage>
</organism>